<dbReference type="GO" id="GO:0030643">
    <property type="term" value="P:intracellular phosphate ion homeostasis"/>
    <property type="evidence" value="ECO:0007669"/>
    <property type="project" value="InterPro"/>
</dbReference>
<proteinExistence type="predicted"/>
<evidence type="ECO:0000313" key="3">
    <source>
        <dbReference type="Proteomes" id="UP000291469"/>
    </source>
</evidence>
<feature type="domain" description="PhoU" evidence="1">
    <location>
        <begin position="21"/>
        <end position="103"/>
    </location>
</feature>
<dbReference type="KEGG" id="erz:ER308_08315"/>
<gene>
    <name evidence="2" type="ORF">ER308_08315</name>
</gene>
<dbReference type="Proteomes" id="UP000291469">
    <property type="component" value="Chromosome"/>
</dbReference>
<dbReference type="EMBL" id="CP036402">
    <property type="protein sequence ID" value="QBI19552.1"/>
    <property type="molecule type" value="Genomic_DNA"/>
</dbReference>
<keyword evidence="3" id="KW-1185">Reference proteome</keyword>
<reference evidence="2 3" key="1">
    <citation type="submission" date="2019-01" db="EMBL/GenBank/DDBJ databases">
        <title>Egibacter rhizosphaerae EGI 80759T.</title>
        <authorList>
            <person name="Chen D.-D."/>
            <person name="Tian Y."/>
            <person name="Jiao J.-Y."/>
            <person name="Zhang X.-T."/>
            <person name="Zhang Y.-G."/>
            <person name="Zhang Y."/>
            <person name="Xiao M."/>
            <person name="Shu W.-S."/>
            <person name="Li W.-J."/>
        </authorList>
    </citation>
    <scope>NUCLEOTIDE SEQUENCE [LARGE SCALE GENOMIC DNA]</scope>
    <source>
        <strain evidence="2 3">EGI 80759</strain>
    </source>
</reference>
<dbReference type="PANTHER" id="PTHR42930:SF3">
    <property type="entry name" value="PHOSPHATE-SPECIFIC TRANSPORT SYSTEM ACCESSORY PROTEIN PHOU"/>
    <property type="match status" value="1"/>
</dbReference>
<dbReference type="Gene3D" id="1.20.58.220">
    <property type="entry name" value="Phosphate transport system protein phou homolog 2, domain 2"/>
    <property type="match status" value="1"/>
</dbReference>
<dbReference type="GO" id="GO:0045936">
    <property type="term" value="P:negative regulation of phosphate metabolic process"/>
    <property type="evidence" value="ECO:0007669"/>
    <property type="project" value="InterPro"/>
</dbReference>
<dbReference type="Pfam" id="PF01895">
    <property type="entry name" value="PhoU"/>
    <property type="match status" value="1"/>
</dbReference>
<evidence type="ECO:0000313" key="2">
    <source>
        <dbReference type="EMBL" id="QBI19552.1"/>
    </source>
</evidence>
<dbReference type="AlphaFoldDB" id="A0A411YEK3"/>
<dbReference type="InterPro" id="IPR038078">
    <property type="entry name" value="PhoU-like_sf"/>
</dbReference>
<organism evidence="2 3">
    <name type="scientific">Egibacter rhizosphaerae</name>
    <dbReference type="NCBI Taxonomy" id="1670831"/>
    <lineage>
        <taxon>Bacteria</taxon>
        <taxon>Bacillati</taxon>
        <taxon>Actinomycetota</taxon>
        <taxon>Nitriliruptoria</taxon>
        <taxon>Egibacterales</taxon>
        <taxon>Egibacteraceae</taxon>
        <taxon>Egibacter</taxon>
    </lineage>
</organism>
<dbReference type="InterPro" id="IPR026022">
    <property type="entry name" value="PhoU_dom"/>
</dbReference>
<accession>A0A411YEK3</accession>
<sequence length="220" mass="24600">MFRWLRGSSDGLAEVEEAFKEMLADGRRVFDLAFDARLGEAAPESIKSELEATEERTDEAERRIRRLLLTHASVQGGANISACLLYMSVAKDAERVADLSKNVFGIADTVGTQPHSELFDELARLRAEVSPMITDAARIFAEERTEEAERFLERARGLQGDCRRRIDDLLLERVAVPQPAATAMTYRQLSRVLANLLNIVSAVVMPLDQLDYPHRAPGEE</sequence>
<name>A0A411YEK3_9ACTN</name>
<evidence type="ECO:0000259" key="1">
    <source>
        <dbReference type="Pfam" id="PF01895"/>
    </source>
</evidence>
<dbReference type="PANTHER" id="PTHR42930">
    <property type="entry name" value="PHOSPHATE-SPECIFIC TRANSPORT SYSTEM ACCESSORY PROTEIN PHOU"/>
    <property type="match status" value="1"/>
</dbReference>
<dbReference type="RefSeq" id="WP_131154549.1">
    <property type="nucleotide sequence ID" value="NZ_CP036402.1"/>
</dbReference>
<dbReference type="OrthoDB" id="9814256at2"/>
<protein>
    <recommendedName>
        <fullName evidence="1">PhoU domain-containing protein</fullName>
    </recommendedName>
</protein>
<dbReference type="SUPFAM" id="SSF109755">
    <property type="entry name" value="PhoU-like"/>
    <property type="match status" value="1"/>
</dbReference>
<dbReference type="InterPro" id="IPR028366">
    <property type="entry name" value="PhoU"/>
</dbReference>